<dbReference type="InterPro" id="IPR032466">
    <property type="entry name" value="Metal_Hydrolase"/>
</dbReference>
<feature type="binding site" evidence="4">
    <location>
        <position position="204"/>
    </location>
    <ligand>
        <name>a divalent metal cation</name>
        <dbReference type="ChEBI" id="CHEBI:60240"/>
        <label>1</label>
    </ligand>
</feature>
<dbReference type="OrthoDB" id="9810005at2"/>
<feature type="binding site" evidence="4">
    <location>
        <position position="8"/>
    </location>
    <ligand>
        <name>a divalent metal cation</name>
        <dbReference type="ChEBI" id="CHEBI:60240"/>
        <label>1</label>
    </ligand>
</feature>
<dbReference type="PROSITE" id="PS01091">
    <property type="entry name" value="TATD_3"/>
    <property type="match status" value="1"/>
</dbReference>
<dbReference type="PROSITE" id="PS01090">
    <property type="entry name" value="TATD_2"/>
    <property type="match status" value="1"/>
</dbReference>
<accession>A0A501XEQ7</accession>
<name>A0A501XEQ7_9SPHN</name>
<dbReference type="GO" id="GO:0016788">
    <property type="term" value="F:hydrolase activity, acting on ester bonds"/>
    <property type="evidence" value="ECO:0007669"/>
    <property type="project" value="InterPro"/>
</dbReference>
<dbReference type="PANTHER" id="PTHR46124:SF2">
    <property type="entry name" value="D-AMINOACYL-TRNA DEACYLASE"/>
    <property type="match status" value="1"/>
</dbReference>
<comment type="caution">
    <text evidence="5">The sequence shown here is derived from an EMBL/GenBank/DDBJ whole genome shotgun (WGS) entry which is preliminary data.</text>
</comment>
<evidence type="ECO:0000256" key="1">
    <source>
        <dbReference type="ARBA" id="ARBA00009275"/>
    </source>
</evidence>
<keyword evidence="2 4" id="KW-0479">Metal-binding</keyword>
<feature type="binding site" evidence="4">
    <location>
        <position position="154"/>
    </location>
    <ligand>
        <name>a divalent metal cation</name>
        <dbReference type="ChEBI" id="CHEBI:60240"/>
        <label>2</label>
    </ligand>
</feature>
<dbReference type="NCBIfam" id="TIGR00010">
    <property type="entry name" value="YchF/TatD family DNA exonuclease"/>
    <property type="match status" value="1"/>
</dbReference>
<dbReference type="GO" id="GO:0046872">
    <property type="term" value="F:metal ion binding"/>
    <property type="evidence" value="ECO:0007669"/>
    <property type="project" value="UniProtKB-KW"/>
</dbReference>
<dbReference type="InterPro" id="IPR018228">
    <property type="entry name" value="DNase_TatD-rel_CS"/>
</dbReference>
<dbReference type="InterPro" id="IPR001130">
    <property type="entry name" value="TatD-like"/>
</dbReference>
<dbReference type="PIRSF" id="PIRSF005902">
    <property type="entry name" value="DNase_TatD"/>
    <property type="match status" value="1"/>
</dbReference>
<evidence type="ECO:0000313" key="6">
    <source>
        <dbReference type="Proteomes" id="UP000319897"/>
    </source>
</evidence>
<dbReference type="InterPro" id="IPR015991">
    <property type="entry name" value="TatD/YcfH-like"/>
</dbReference>
<dbReference type="FunFam" id="3.20.20.140:FF:000005">
    <property type="entry name" value="TatD family hydrolase"/>
    <property type="match status" value="1"/>
</dbReference>
<dbReference type="SUPFAM" id="SSF51556">
    <property type="entry name" value="Metallo-dependent hydrolases"/>
    <property type="match status" value="1"/>
</dbReference>
<dbReference type="GO" id="GO:0005829">
    <property type="term" value="C:cytosol"/>
    <property type="evidence" value="ECO:0007669"/>
    <property type="project" value="TreeGrafter"/>
</dbReference>
<evidence type="ECO:0000256" key="3">
    <source>
        <dbReference type="ARBA" id="ARBA00022801"/>
    </source>
</evidence>
<feature type="binding site" evidence="4">
    <location>
        <position position="92"/>
    </location>
    <ligand>
        <name>a divalent metal cation</name>
        <dbReference type="ChEBI" id="CHEBI:60240"/>
        <label>1</label>
    </ligand>
</feature>
<dbReference type="PROSITE" id="PS01137">
    <property type="entry name" value="TATD_1"/>
    <property type="match status" value="1"/>
</dbReference>
<reference evidence="5 6" key="1">
    <citation type="submission" date="2019-06" db="EMBL/GenBank/DDBJ databases">
        <authorList>
            <person name="Lee I."/>
            <person name="Jang G.I."/>
            <person name="Hwang C.Y."/>
        </authorList>
    </citation>
    <scope>NUCLEOTIDE SEQUENCE [LARGE SCALE GENOMIC DNA]</scope>
    <source>
        <strain evidence="5 6">PAMC 28131</strain>
    </source>
</reference>
<evidence type="ECO:0000313" key="5">
    <source>
        <dbReference type="EMBL" id="TPE59052.1"/>
    </source>
</evidence>
<dbReference type="GO" id="GO:0004536">
    <property type="term" value="F:DNA nuclease activity"/>
    <property type="evidence" value="ECO:0007669"/>
    <property type="project" value="InterPro"/>
</dbReference>
<keyword evidence="3" id="KW-0378">Hydrolase</keyword>
<dbReference type="PANTHER" id="PTHR46124">
    <property type="entry name" value="D-AMINOACYL-TRNA DEACYLASE"/>
    <property type="match status" value="1"/>
</dbReference>
<evidence type="ECO:0000256" key="4">
    <source>
        <dbReference type="PIRSR" id="PIRSR005902-1"/>
    </source>
</evidence>
<sequence>MLIDSHCHLNYPGLVEDEAGVIARAREAGLSAMISISTREEEWADVIAGAERNEGVFATVGIHPHEADQHPDIDTARLVAATAHPKVVGIGETGLDYFYDKSDRERQRRSFLSHIMASRQTQLPMVVHTRDAEDDTIGMLARETAAGAFPMVIHCFTGSQRLAEACLELGAYISLSGIVTFKNAKALQETAKTIPADRLLIETDSPFLAPVPMRGKVCEPAYVAHTAKFLADLRGESVEDLMETTRRNTLNLFTKMDG</sequence>
<dbReference type="AlphaFoldDB" id="A0A501XEQ7"/>
<dbReference type="CDD" id="cd01310">
    <property type="entry name" value="TatD_DNAse"/>
    <property type="match status" value="1"/>
</dbReference>
<organism evidence="5 6">
    <name type="scientific">Sandaracinobacter neustonicus</name>
    <dbReference type="NCBI Taxonomy" id="1715348"/>
    <lineage>
        <taxon>Bacteria</taxon>
        <taxon>Pseudomonadati</taxon>
        <taxon>Pseudomonadota</taxon>
        <taxon>Alphaproteobacteria</taxon>
        <taxon>Sphingomonadales</taxon>
        <taxon>Sphingosinicellaceae</taxon>
        <taxon>Sandaracinobacter</taxon>
    </lineage>
</organism>
<comment type="similarity">
    <text evidence="1">Belongs to the metallo-dependent hydrolases superfamily. TatD-type hydrolase family.</text>
</comment>
<protein>
    <submittedName>
        <fullName evidence="5">TatD family deoxyribonuclease</fullName>
    </submittedName>
</protein>
<feature type="binding site" evidence="4">
    <location>
        <position position="128"/>
    </location>
    <ligand>
        <name>a divalent metal cation</name>
        <dbReference type="ChEBI" id="CHEBI:60240"/>
        <label>2</label>
    </ligand>
</feature>
<evidence type="ECO:0000256" key="2">
    <source>
        <dbReference type="ARBA" id="ARBA00022723"/>
    </source>
</evidence>
<dbReference type="Gene3D" id="3.20.20.140">
    <property type="entry name" value="Metal-dependent hydrolases"/>
    <property type="match status" value="1"/>
</dbReference>
<dbReference type="Proteomes" id="UP000319897">
    <property type="component" value="Unassembled WGS sequence"/>
</dbReference>
<dbReference type="EMBL" id="VFSU01000032">
    <property type="protein sequence ID" value="TPE59052.1"/>
    <property type="molecule type" value="Genomic_DNA"/>
</dbReference>
<gene>
    <name evidence="5" type="ORF">FJQ54_14735</name>
</gene>
<proteinExistence type="inferred from homology"/>
<dbReference type="RefSeq" id="WP_140929187.1">
    <property type="nucleotide sequence ID" value="NZ_VFSU01000032.1"/>
</dbReference>
<keyword evidence="6" id="KW-1185">Reference proteome</keyword>
<dbReference type="Pfam" id="PF01026">
    <property type="entry name" value="TatD_DNase"/>
    <property type="match status" value="1"/>
</dbReference>
<feature type="binding site" evidence="4">
    <location>
        <position position="6"/>
    </location>
    <ligand>
        <name>a divalent metal cation</name>
        <dbReference type="ChEBI" id="CHEBI:60240"/>
        <label>1</label>
    </ligand>
</feature>